<dbReference type="EMBL" id="JAMTCK010000006">
    <property type="protein sequence ID" value="MCP2166207.1"/>
    <property type="molecule type" value="Genomic_DNA"/>
</dbReference>
<dbReference type="InterPro" id="IPR036388">
    <property type="entry name" value="WH-like_DNA-bd_sf"/>
</dbReference>
<gene>
    <name evidence="6" type="ORF">LX83_003066</name>
</gene>
<feature type="region of interest" description="Disordered" evidence="4">
    <location>
        <begin position="1"/>
        <end position="23"/>
    </location>
</feature>
<evidence type="ECO:0000313" key="7">
    <source>
        <dbReference type="Proteomes" id="UP001206128"/>
    </source>
</evidence>
<keyword evidence="3" id="KW-0804">Transcription</keyword>
<dbReference type="RefSeq" id="WP_253771824.1">
    <property type="nucleotide sequence ID" value="NZ_JAMTCK010000006.1"/>
</dbReference>
<reference evidence="6" key="1">
    <citation type="submission" date="2022-06" db="EMBL/GenBank/DDBJ databases">
        <title>Genomic Encyclopedia of Archaeal and Bacterial Type Strains, Phase II (KMG-II): from individual species to whole genera.</title>
        <authorList>
            <person name="Goeker M."/>
        </authorList>
    </citation>
    <scope>NUCLEOTIDE SEQUENCE</scope>
    <source>
        <strain evidence="6">DSM 43935</strain>
    </source>
</reference>
<accession>A0AAE3KGS7</accession>
<comment type="caution">
    <text evidence="6">The sequence shown here is derived from an EMBL/GenBank/DDBJ whole genome shotgun (WGS) entry which is preliminary data.</text>
</comment>
<evidence type="ECO:0000259" key="5">
    <source>
        <dbReference type="PROSITE" id="PS50995"/>
    </source>
</evidence>
<feature type="domain" description="HTH marR-type" evidence="5">
    <location>
        <begin position="30"/>
        <end position="164"/>
    </location>
</feature>
<evidence type="ECO:0000256" key="4">
    <source>
        <dbReference type="SAM" id="MobiDB-lite"/>
    </source>
</evidence>
<feature type="compositionally biased region" description="Low complexity" evidence="4">
    <location>
        <begin position="12"/>
        <end position="21"/>
    </location>
</feature>
<organism evidence="6 7">
    <name type="scientific">Goodfellowiella coeruleoviolacea</name>
    <dbReference type="NCBI Taxonomy" id="334858"/>
    <lineage>
        <taxon>Bacteria</taxon>
        <taxon>Bacillati</taxon>
        <taxon>Actinomycetota</taxon>
        <taxon>Actinomycetes</taxon>
        <taxon>Pseudonocardiales</taxon>
        <taxon>Pseudonocardiaceae</taxon>
        <taxon>Goodfellowiella</taxon>
    </lineage>
</organism>
<evidence type="ECO:0000256" key="3">
    <source>
        <dbReference type="ARBA" id="ARBA00023163"/>
    </source>
</evidence>
<keyword evidence="7" id="KW-1185">Reference proteome</keyword>
<dbReference type="InterPro" id="IPR023187">
    <property type="entry name" value="Tscrpt_reg_MarR-type_CS"/>
</dbReference>
<protein>
    <submittedName>
        <fullName evidence="6">DNA-binding transcriptional regulator, MarR family</fullName>
    </submittedName>
</protein>
<dbReference type="InterPro" id="IPR000835">
    <property type="entry name" value="HTH_MarR-typ"/>
</dbReference>
<sequence length="186" mass="20354">MADNFQTPVGPTPSASASAAPTEERELAIADQLGRELVRFVRLIHRVKAHLAGAHKDGIERSSYALLACLVQEGPQRTTALAELVHSDPSTVSRQVSGLVQHGLVERQADPVDGRACRLAATPQGLRVFDENRRARNKQLAQLMAWWPEADRTQLVALLDRLNSDLESSAMVEKTLRTSTAKGESR</sequence>
<evidence type="ECO:0000313" key="6">
    <source>
        <dbReference type="EMBL" id="MCP2166207.1"/>
    </source>
</evidence>
<keyword evidence="1" id="KW-0805">Transcription regulation</keyword>
<evidence type="ECO:0000256" key="1">
    <source>
        <dbReference type="ARBA" id="ARBA00023015"/>
    </source>
</evidence>
<dbReference type="SMART" id="SM00347">
    <property type="entry name" value="HTH_MARR"/>
    <property type="match status" value="1"/>
</dbReference>
<name>A0AAE3KGS7_9PSEU</name>
<dbReference type="Proteomes" id="UP001206128">
    <property type="component" value="Unassembled WGS sequence"/>
</dbReference>
<dbReference type="PROSITE" id="PS01117">
    <property type="entry name" value="HTH_MARR_1"/>
    <property type="match status" value="1"/>
</dbReference>
<keyword evidence="2 6" id="KW-0238">DNA-binding</keyword>
<dbReference type="GO" id="GO:0003677">
    <property type="term" value="F:DNA binding"/>
    <property type="evidence" value="ECO:0007669"/>
    <property type="project" value="UniProtKB-KW"/>
</dbReference>
<dbReference type="PANTHER" id="PTHR39515:SF2">
    <property type="entry name" value="HTH-TYPE TRANSCRIPTIONAL REGULATOR RV0880"/>
    <property type="match status" value="1"/>
</dbReference>
<dbReference type="SUPFAM" id="SSF46785">
    <property type="entry name" value="Winged helix' DNA-binding domain"/>
    <property type="match status" value="1"/>
</dbReference>
<dbReference type="PROSITE" id="PS50995">
    <property type="entry name" value="HTH_MARR_2"/>
    <property type="match status" value="1"/>
</dbReference>
<dbReference type="Gene3D" id="1.10.10.10">
    <property type="entry name" value="Winged helix-like DNA-binding domain superfamily/Winged helix DNA-binding domain"/>
    <property type="match status" value="1"/>
</dbReference>
<evidence type="ECO:0000256" key="2">
    <source>
        <dbReference type="ARBA" id="ARBA00023125"/>
    </source>
</evidence>
<proteinExistence type="predicted"/>
<dbReference type="AlphaFoldDB" id="A0AAE3KGS7"/>
<dbReference type="InterPro" id="IPR036390">
    <property type="entry name" value="WH_DNA-bd_sf"/>
</dbReference>
<dbReference type="GO" id="GO:0003700">
    <property type="term" value="F:DNA-binding transcription factor activity"/>
    <property type="evidence" value="ECO:0007669"/>
    <property type="project" value="InterPro"/>
</dbReference>
<dbReference type="InterPro" id="IPR052526">
    <property type="entry name" value="HTH-type_Bedaq_tolerance"/>
</dbReference>
<dbReference type="Pfam" id="PF01047">
    <property type="entry name" value="MarR"/>
    <property type="match status" value="1"/>
</dbReference>
<dbReference type="PANTHER" id="PTHR39515">
    <property type="entry name" value="CONSERVED PROTEIN"/>
    <property type="match status" value="1"/>
</dbReference>